<protein>
    <submittedName>
        <fullName evidence="2">ATP-dependent helicase/nuclease subunit B</fullName>
    </submittedName>
</protein>
<dbReference type="InterPro" id="IPR011335">
    <property type="entry name" value="Restrct_endonuc-II-like"/>
</dbReference>
<gene>
    <name evidence="2" type="ORF">SAMN04488241_104174</name>
</gene>
<evidence type="ECO:0000313" key="2">
    <source>
        <dbReference type="EMBL" id="SFP62774.1"/>
    </source>
</evidence>
<dbReference type="SUPFAM" id="SSF52980">
    <property type="entry name" value="Restriction endonuclease-like"/>
    <property type="match status" value="1"/>
</dbReference>
<proteinExistence type="predicted"/>
<evidence type="ECO:0000313" key="3">
    <source>
        <dbReference type="Proteomes" id="UP000199586"/>
    </source>
</evidence>
<name>A0A1I5RWF8_9SPHN</name>
<keyword evidence="3" id="KW-1185">Reference proteome</keyword>
<dbReference type="RefSeq" id="WP_093332673.1">
    <property type="nucleotide sequence ID" value="NZ_FOXP01000004.1"/>
</dbReference>
<reference evidence="2 3" key="1">
    <citation type="submission" date="2016-10" db="EMBL/GenBank/DDBJ databases">
        <authorList>
            <person name="de Groot N.N."/>
        </authorList>
    </citation>
    <scope>NUCLEOTIDE SEQUENCE [LARGE SCALE GENOMIC DNA]</scope>
    <source>
        <strain evidence="2 3">CGMCC 1.9113</strain>
    </source>
</reference>
<sequence length="996" mass="106074">MAEPGRGLRLYTIPAHRAFADALVAGLMRRHGEASGANALARGLILLPNNRAARAVTEAFVRASGGGLVLPRLVPIGDADLGEAVGAALDAIDSDGDDAPPPPAISTYARRMILARLVGEERDAAGQPVSAAEAVRLAGDLARTLDQLLVEEVAPSRLAELDLGPELTEHWATALQTFSVVLDRWPSELARVGAIDGVERRARLLGRLERRWRRTPPPGFVCAAGITDPAPAVARLLRCVAEGERGQVVFAGLDLGMPDEEWDALGPHRPDPDTGVRRASIETHPQYHLKLLLDRMSAARGEVSAWRAGGAMVGWGADSDSARGRAVANALAPADFTGKWTTLDAADRRLAGVAAVELATPAEEAQAIALALREALEEPGRTAALVTPDRALARRVVAHCRRWNVDVVDTAGQPLALLPPGTLLLALAEAAAQRFAPLALLTLLKHPLVRADGRLAWLDGVRALDRRLRGPRPPAGLDGIALALGDRMPDFWAEVRRLLDPVARTFADGAQSLSGFVACLREAAVGLCGDALWAGPNGRAAAEFVAELEANAAAGPALVDPAEVAPILRTLLDEVAVRLPAGQGHPRLAIYGLSEARLQSADLMVLGGLNEGVWPNRPAPDPWLAPRIRAALGLQGLERRIGVAAHDFAQGLGAPRALVTRARRDASAPALASRFWLRLQAMAGDRFERDARLEHWARALDASADFAPADRPAPLPAAGLRPRAISVTEVDRLKADPYAFYARRVLGLSPLDPVDADPTAAWRGTAVHHILEAWWKEDACDPHALAPRAARMLAEAEVHPLLRALWQPRLREAIDWIVATVAAQGATGRRVLAAEGKGAIDIAGVTLSGRYDRIDRLADGALGVIDYKTGKPPSPAAVREGFSLQLGLLGLIAERGGFAEVEGTAGAFEYWSLAKGAKGAFGFVQSPVDPAGKADKIITADFTTVAARNFIAAANDWLTGEAPFTAKLKPEFAPYAEYDQLMRRDEWYGREDGRDG</sequence>
<dbReference type="InterPro" id="IPR038726">
    <property type="entry name" value="PDDEXK_AddAB-type"/>
</dbReference>
<dbReference type="AlphaFoldDB" id="A0A1I5RWF8"/>
<dbReference type="Gene3D" id="3.90.320.10">
    <property type="match status" value="1"/>
</dbReference>
<keyword evidence="2" id="KW-0378">Hydrolase</keyword>
<dbReference type="InterPro" id="IPR027417">
    <property type="entry name" value="P-loop_NTPase"/>
</dbReference>
<evidence type="ECO:0000259" key="1">
    <source>
        <dbReference type="Pfam" id="PF12705"/>
    </source>
</evidence>
<dbReference type="STRING" id="634430.SAMN04488241_104174"/>
<accession>A0A1I5RWF8</accession>
<dbReference type="OrthoDB" id="9780606at2"/>
<dbReference type="NCBIfam" id="TIGR02786">
    <property type="entry name" value="addB_alphas"/>
    <property type="match status" value="1"/>
</dbReference>
<keyword evidence="2" id="KW-0547">Nucleotide-binding</keyword>
<keyword evidence="2" id="KW-0347">Helicase</keyword>
<dbReference type="InterPro" id="IPR014153">
    <property type="entry name" value="Ds_break_AddB"/>
</dbReference>
<dbReference type="InterPro" id="IPR011604">
    <property type="entry name" value="PDDEXK-like_dom_sf"/>
</dbReference>
<keyword evidence="2" id="KW-0067">ATP-binding</keyword>
<dbReference type="Proteomes" id="UP000199586">
    <property type="component" value="Unassembled WGS sequence"/>
</dbReference>
<dbReference type="GO" id="GO:0004386">
    <property type="term" value="F:helicase activity"/>
    <property type="evidence" value="ECO:0007669"/>
    <property type="project" value="UniProtKB-KW"/>
</dbReference>
<dbReference type="SUPFAM" id="SSF52540">
    <property type="entry name" value="P-loop containing nucleoside triphosphate hydrolases"/>
    <property type="match status" value="1"/>
</dbReference>
<feature type="domain" description="PD-(D/E)XK endonuclease-like" evidence="1">
    <location>
        <begin position="725"/>
        <end position="934"/>
    </location>
</feature>
<dbReference type="Pfam" id="PF12705">
    <property type="entry name" value="PDDEXK_1"/>
    <property type="match status" value="1"/>
</dbReference>
<organism evidence="2 3">
    <name type="scientific">Sphingomonas rubra</name>
    <dbReference type="NCBI Taxonomy" id="634430"/>
    <lineage>
        <taxon>Bacteria</taxon>
        <taxon>Pseudomonadati</taxon>
        <taxon>Pseudomonadota</taxon>
        <taxon>Alphaproteobacteria</taxon>
        <taxon>Sphingomonadales</taxon>
        <taxon>Sphingomonadaceae</taxon>
        <taxon>Sphingomonas</taxon>
    </lineage>
</organism>
<dbReference type="EMBL" id="FOXP01000004">
    <property type="protein sequence ID" value="SFP62774.1"/>
    <property type="molecule type" value="Genomic_DNA"/>
</dbReference>